<proteinExistence type="inferred from homology"/>
<dbReference type="GO" id="GO:0005829">
    <property type="term" value="C:cytosol"/>
    <property type="evidence" value="ECO:0007669"/>
    <property type="project" value="InterPro"/>
</dbReference>
<organism evidence="10 11">
    <name type="scientific">Lederbergia galactosidilytica</name>
    <dbReference type="NCBI Taxonomy" id="217031"/>
    <lineage>
        <taxon>Bacteria</taxon>
        <taxon>Bacillati</taxon>
        <taxon>Bacillota</taxon>
        <taxon>Bacilli</taxon>
        <taxon>Bacillales</taxon>
        <taxon>Bacillaceae</taxon>
        <taxon>Lederbergia</taxon>
    </lineage>
</organism>
<dbReference type="Gene3D" id="3.30.70.890">
    <property type="entry name" value="GHMP kinase, C-terminal domain"/>
    <property type="match status" value="1"/>
</dbReference>
<dbReference type="NCBIfam" id="TIGR01240">
    <property type="entry name" value="mevDPdecarb"/>
    <property type="match status" value="1"/>
</dbReference>
<sequence length="328" mass="36497">MKATAKANTNIALIKYWGKRDEQLFLPMNSNLSITLDRFSTTTTVHIHTDRKEDIFLLNGQEEGEEETRKISRFLDIIRMQTGEQWAATVDSINHVPTAAGFASSASGYAALAAAATKAVGLELSDPQLSVLARQGSGSACRSIYGGFVEWKKGERKDGLDSHAVPILAQKEWDLSILSVLVESKRKKVLSREGMKRTVETSPFYTGWLEAVKKDMQLAKDAIFRRDFEKLGMVLESNAMKMHATTLGANPPFMYWQSATFDVMEQVQELRMQGILAYFTIDAGPNVKVLCEPHNEEKVSKILKALPTVQDVFICHPGNGVTYLPTSF</sequence>
<evidence type="ECO:0000259" key="8">
    <source>
        <dbReference type="Pfam" id="PF18376"/>
    </source>
</evidence>
<evidence type="ECO:0000256" key="3">
    <source>
        <dbReference type="ARBA" id="ARBA00022516"/>
    </source>
</evidence>
<evidence type="ECO:0000256" key="7">
    <source>
        <dbReference type="ARBA" id="ARBA00023239"/>
    </source>
</evidence>
<dbReference type="PANTHER" id="PTHR10977:SF3">
    <property type="entry name" value="DIPHOSPHOMEVALONATE DECARBOXYLASE"/>
    <property type="match status" value="1"/>
</dbReference>
<evidence type="ECO:0000256" key="5">
    <source>
        <dbReference type="ARBA" id="ARBA00022840"/>
    </source>
</evidence>
<dbReference type="Gene3D" id="3.30.230.10">
    <property type="match status" value="1"/>
</dbReference>
<evidence type="ECO:0000256" key="4">
    <source>
        <dbReference type="ARBA" id="ARBA00022741"/>
    </source>
</evidence>
<evidence type="ECO:0000256" key="2">
    <source>
        <dbReference type="ARBA" id="ARBA00012296"/>
    </source>
</evidence>
<dbReference type="InterPro" id="IPR005935">
    <property type="entry name" value="Mev_decarb"/>
</dbReference>
<name>A0A177ZMC9_9BACI</name>
<dbReference type="SUPFAM" id="SSF54211">
    <property type="entry name" value="Ribosomal protein S5 domain 2-like"/>
    <property type="match status" value="1"/>
</dbReference>
<evidence type="ECO:0000259" key="9">
    <source>
        <dbReference type="Pfam" id="PF22700"/>
    </source>
</evidence>
<dbReference type="PIRSF" id="PIRSF015950">
    <property type="entry name" value="Mev_P_decrbx"/>
    <property type="match status" value="1"/>
</dbReference>
<dbReference type="InterPro" id="IPR041431">
    <property type="entry name" value="Mvd1_C"/>
</dbReference>
<keyword evidence="5" id="KW-0067">ATP-binding</keyword>
<protein>
    <recommendedName>
        <fullName evidence="2">diphosphomevalonate decarboxylase</fullName>
        <ecNumber evidence="2">4.1.1.33</ecNumber>
    </recommendedName>
</protein>
<gene>
    <name evidence="10" type="ORF">ABB05_14280</name>
</gene>
<dbReference type="Proteomes" id="UP000077881">
    <property type="component" value="Unassembled WGS sequence"/>
</dbReference>
<keyword evidence="4" id="KW-0547">Nucleotide-binding</keyword>
<dbReference type="InterPro" id="IPR053859">
    <property type="entry name" value="MVD-like_N"/>
</dbReference>
<keyword evidence="3" id="KW-0444">Lipid biosynthesis</keyword>
<dbReference type="STRING" id="217031.ABB05_14280"/>
<evidence type="ECO:0000256" key="1">
    <source>
        <dbReference type="ARBA" id="ARBA00008831"/>
    </source>
</evidence>
<evidence type="ECO:0000256" key="6">
    <source>
        <dbReference type="ARBA" id="ARBA00023098"/>
    </source>
</evidence>
<dbReference type="InterPro" id="IPR036554">
    <property type="entry name" value="GHMP_kinase_C_sf"/>
</dbReference>
<dbReference type="EMBL" id="LDJR01000054">
    <property type="protein sequence ID" value="OAK69127.1"/>
    <property type="molecule type" value="Genomic_DNA"/>
</dbReference>
<dbReference type="EC" id="4.1.1.33" evidence="2"/>
<dbReference type="GO" id="GO:0004163">
    <property type="term" value="F:diphosphomevalonate decarboxylase activity"/>
    <property type="evidence" value="ECO:0007669"/>
    <property type="project" value="UniProtKB-EC"/>
</dbReference>
<dbReference type="FunFam" id="3.30.230.10:FF:000072">
    <property type="entry name" value="Diphosphomevalonate decarboxylase"/>
    <property type="match status" value="1"/>
</dbReference>
<feature type="domain" description="Mvd1 C-terminal" evidence="8">
    <location>
        <begin position="179"/>
        <end position="306"/>
    </location>
</feature>
<dbReference type="PANTHER" id="PTHR10977">
    <property type="entry name" value="DIPHOSPHOMEVALONATE DECARBOXYLASE"/>
    <property type="match status" value="1"/>
</dbReference>
<dbReference type="InterPro" id="IPR029765">
    <property type="entry name" value="Mev_diP_decarb"/>
</dbReference>
<reference evidence="10 11" key="1">
    <citation type="submission" date="2015-05" db="EMBL/GenBank/DDBJ databases">
        <title>Comparison of genome.</title>
        <authorList>
            <person name="Zheng Z."/>
            <person name="Sun M."/>
        </authorList>
    </citation>
    <scope>NUCLEOTIDE SEQUENCE [LARGE SCALE GENOMIC DNA]</scope>
    <source>
        <strain evidence="10 11">G25-74</strain>
    </source>
</reference>
<feature type="domain" description="Diphosphomevalonate decarboxylase-like N-terminal" evidence="9">
    <location>
        <begin position="7"/>
        <end position="163"/>
    </location>
</feature>
<dbReference type="Pfam" id="PF18376">
    <property type="entry name" value="MDD_C"/>
    <property type="match status" value="1"/>
</dbReference>
<keyword evidence="6" id="KW-0443">Lipid metabolism</keyword>
<dbReference type="GO" id="GO:0019287">
    <property type="term" value="P:isopentenyl diphosphate biosynthetic process, mevalonate pathway"/>
    <property type="evidence" value="ECO:0007669"/>
    <property type="project" value="InterPro"/>
</dbReference>
<keyword evidence="11" id="KW-1185">Reference proteome</keyword>
<comment type="caution">
    <text evidence="10">The sequence shown here is derived from an EMBL/GenBank/DDBJ whole genome shotgun (WGS) entry which is preliminary data.</text>
</comment>
<dbReference type="GO" id="GO:0005524">
    <property type="term" value="F:ATP binding"/>
    <property type="evidence" value="ECO:0007669"/>
    <property type="project" value="UniProtKB-KW"/>
</dbReference>
<dbReference type="RefSeq" id="WP_057984552.1">
    <property type="nucleotide sequence ID" value="NZ_LDJR01000054.1"/>
</dbReference>
<dbReference type="PATRIC" id="fig|217031.6.peg.3070"/>
<dbReference type="InterPro" id="IPR020568">
    <property type="entry name" value="Ribosomal_Su5_D2-typ_SF"/>
</dbReference>
<accession>A0A177ZMC9</accession>
<evidence type="ECO:0000313" key="11">
    <source>
        <dbReference type="Proteomes" id="UP000077881"/>
    </source>
</evidence>
<comment type="similarity">
    <text evidence="1">Belongs to the diphosphomevalonate decarboxylase family.</text>
</comment>
<dbReference type="Pfam" id="PF22700">
    <property type="entry name" value="MVD-like_N"/>
    <property type="match status" value="1"/>
</dbReference>
<dbReference type="AlphaFoldDB" id="A0A177ZMC9"/>
<dbReference type="SUPFAM" id="SSF55060">
    <property type="entry name" value="GHMP Kinase, C-terminal domain"/>
    <property type="match status" value="1"/>
</dbReference>
<keyword evidence="7" id="KW-0456">Lyase</keyword>
<dbReference type="OrthoDB" id="5498344at2"/>
<dbReference type="InterPro" id="IPR014721">
    <property type="entry name" value="Ribsml_uS5_D2-typ_fold_subgr"/>
</dbReference>
<evidence type="ECO:0000313" key="10">
    <source>
        <dbReference type="EMBL" id="OAK69127.1"/>
    </source>
</evidence>